<sequence length="81" mass="8781">MDTSLTPHNPGPALARIEPTRTGYVIDCRGPHGARHYDLASVAEAAEFARILRDQGGWALRFGPRAGEVRDLVEELDLAGV</sequence>
<evidence type="ECO:0000313" key="2">
    <source>
        <dbReference type="Proteomes" id="UP000289411"/>
    </source>
</evidence>
<reference evidence="1 2" key="1">
    <citation type="submission" date="2018-09" db="EMBL/GenBank/DDBJ databases">
        <authorList>
            <person name="Grouzdev D.S."/>
            <person name="Krutkina M.S."/>
        </authorList>
    </citation>
    <scope>NUCLEOTIDE SEQUENCE [LARGE SCALE GENOMIC DNA]</scope>
    <source>
        <strain evidence="1 2">RmlP001</strain>
    </source>
</reference>
<keyword evidence="2" id="KW-1185">Reference proteome</keyword>
<proteinExistence type="predicted"/>
<gene>
    <name evidence="1" type="ORF">D3272_05565</name>
</gene>
<evidence type="ECO:0000313" key="1">
    <source>
        <dbReference type="EMBL" id="RYB06234.1"/>
    </source>
</evidence>
<accession>A0A4Q2RHM4</accession>
<dbReference type="Proteomes" id="UP000289411">
    <property type="component" value="Unassembled WGS sequence"/>
</dbReference>
<protein>
    <submittedName>
        <fullName evidence="1">Uncharacterized protein</fullName>
    </submittedName>
</protein>
<reference evidence="1 2" key="2">
    <citation type="submission" date="2019-02" db="EMBL/GenBank/DDBJ databases">
        <title>'Lichenibacterium ramalinii' gen. nov. sp. nov., 'Lichenibacterium minor' gen. nov. sp. nov.</title>
        <authorList>
            <person name="Pankratov T."/>
        </authorList>
    </citation>
    <scope>NUCLEOTIDE SEQUENCE [LARGE SCALE GENOMIC DNA]</scope>
    <source>
        <strain evidence="1 2">RmlP001</strain>
    </source>
</reference>
<dbReference type="EMBL" id="QYBC01000004">
    <property type="protein sequence ID" value="RYB06234.1"/>
    <property type="molecule type" value="Genomic_DNA"/>
</dbReference>
<dbReference type="AlphaFoldDB" id="A0A4Q2RHM4"/>
<comment type="caution">
    <text evidence="1">The sequence shown here is derived from an EMBL/GenBank/DDBJ whole genome shotgun (WGS) entry which is preliminary data.</text>
</comment>
<dbReference type="RefSeq" id="WP_129218169.1">
    <property type="nucleotide sequence ID" value="NZ_QYBC01000004.1"/>
</dbReference>
<dbReference type="OrthoDB" id="8461073at2"/>
<name>A0A4Q2RHM4_9HYPH</name>
<organism evidence="1 2">
    <name type="scientific">Lichenibacterium ramalinae</name>
    <dbReference type="NCBI Taxonomy" id="2316527"/>
    <lineage>
        <taxon>Bacteria</taxon>
        <taxon>Pseudomonadati</taxon>
        <taxon>Pseudomonadota</taxon>
        <taxon>Alphaproteobacteria</taxon>
        <taxon>Hyphomicrobiales</taxon>
        <taxon>Lichenihabitantaceae</taxon>
        <taxon>Lichenibacterium</taxon>
    </lineage>
</organism>